<feature type="binding site" evidence="15">
    <location>
        <position position="274"/>
    </location>
    <ligand>
        <name>Zn(2+)</name>
        <dbReference type="ChEBI" id="CHEBI:29105"/>
        <label>1</label>
    </ligand>
</feature>
<dbReference type="GO" id="GO:0005789">
    <property type="term" value="C:endoplasmic reticulum membrane"/>
    <property type="evidence" value="ECO:0007669"/>
    <property type="project" value="UniProtKB-SubCell"/>
</dbReference>
<evidence type="ECO:0000256" key="15">
    <source>
        <dbReference type="PIRSR" id="PIRSR005149-1"/>
    </source>
</evidence>
<evidence type="ECO:0000256" key="9">
    <source>
        <dbReference type="ARBA" id="ARBA00022989"/>
    </source>
</evidence>
<keyword evidence="6 14" id="KW-0256">Endoplasmic reticulum</keyword>
<dbReference type="STRING" id="69004.A0A182Q052"/>
<evidence type="ECO:0000256" key="2">
    <source>
        <dbReference type="ARBA" id="ARBA00005747"/>
    </source>
</evidence>
<sequence length="385" mass="44393">MVFAKRLRCLASVAKMGKTEPLVVKYNNKWYDLTDFAHKHPGGKKSLLGLNNKDMGERFDRAPGHSQAAKYLMKEYQINHMSNHAVPKETKPNGYAPNGTNATANGTVPKNGLQNGVKRTANGLNTTGTGDVTHLTDDSMEHLVDWNKPMVFQIHKMGDKYAEWVNKPVDRELRLFGPSWVENMTKTPWWIVPAFWIPAITYIIVHHGAPDLATGRGLADPRQSFLTVDLYLHLVLGAVAWTLLEYSLHRWVFHLDPKGNRFLQTFHFLIHGQHHKVPFDSYRLVFPVPPAILLTTIFYQPIYYVFPYPRLTLAGGLIGYLIYDMIHYYLHYGSPSGGHLYHMKRYHYSHHFVHHDQGYGISSDIWDKLFGTRIMLRKLKYLLKW</sequence>
<dbReference type="GO" id="GO:0080132">
    <property type="term" value="F:fatty acid 2-hydroxylase activity"/>
    <property type="evidence" value="ECO:0007669"/>
    <property type="project" value="InterPro"/>
</dbReference>
<evidence type="ECO:0000313" key="19">
    <source>
        <dbReference type="EnsemblMetazoa" id="AFAF000439-PA"/>
    </source>
</evidence>
<dbReference type="Gene3D" id="3.10.120.10">
    <property type="entry name" value="Cytochrome b5-like heme/steroid binding domain"/>
    <property type="match status" value="1"/>
</dbReference>
<feature type="binding site" evidence="15">
    <location>
        <position position="271"/>
    </location>
    <ligand>
        <name>Zn(2+)</name>
        <dbReference type="ChEBI" id="CHEBI:29105"/>
        <label>2</label>
    </ligand>
</feature>
<dbReference type="Proteomes" id="UP000075886">
    <property type="component" value="Unassembled WGS sequence"/>
</dbReference>
<keyword evidence="3 14" id="KW-0444">Lipid biosynthesis</keyword>
<evidence type="ECO:0000256" key="5">
    <source>
        <dbReference type="ARBA" id="ARBA00022723"/>
    </source>
</evidence>
<keyword evidence="4 17" id="KW-0812">Transmembrane</keyword>
<feature type="binding site" description="axial binding residue" evidence="16">
    <location>
        <position position="65"/>
    </location>
    <ligand>
        <name>heme</name>
        <dbReference type="ChEBI" id="CHEBI:30413"/>
    </ligand>
    <ligandPart>
        <name>Fe</name>
        <dbReference type="ChEBI" id="CHEBI:18248"/>
    </ligandPart>
</feature>
<feature type="binding site" evidence="15">
    <location>
        <position position="254"/>
    </location>
    <ligand>
        <name>Zn(2+)</name>
        <dbReference type="ChEBI" id="CHEBI:29105"/>
        <label>1</label>
    </ligand>
</feature>
<dbReference type="InterPro" id="IPR006694">
    <property type="entry name" value="Fatty_acid_hydroxylase"/>
</dbReference>
<dbReference type="VEuPathDB" id="VectorBase:AFAF000439"/>
<reference evidence="19" key="2">
    <citation type="submission" date="2020-05" db="UniProtKB">
        <authorList>
            <consortium name="EnsemblMetazoa"/>
        </authorList>
    </citation>
    <scope>IDENTIFICATION</scope>
    <source>
        <strain evidence="19">FAR1</strain>
    </source>
</reference>
<feature type="transmembrane region" description="Helical" evidence="17">
    <location>
        <begin position="189"/>
        <end position="210"/>
    </location>
</feature>
<keyword evidence="12 14" id="KW-0472">Membrane</keyword>
<evidence type="ECO:0000256" key="11">
    <source>
        <dbReference type="ARBA" id="ARBA00023098"/>
    </source>
</evidence>
<dbReference type="EnsemblMetazoa" id="AFAF000439-RA">
    <property type="protein sequence ID" value="AFAF000439-PA"/>
    <property type="gene ID" value="AFAF000439"/>
</dbReference>
<comment type="function">
    <text evidence="14">Catalyzes stereospecific hydroxylation of free fatty acids at the C-2 position to produce (R)-2-hydroxy fatty acids, which are building blocks of sphingolipids and glycosphingolipids common in neural tissue and epidermis. Plays an essential role in the synthesis of galactosphingolipids of the myelin sheath. Responsible for the synthesis of sphingolipids and glycosphingolipids involved in the formation of epidermal lamellar bodies critical for skin permeability barrier. Participates in the synthesis of glycosphingolipids and a fraction of type II wax diesters in sebaceous gland, specifically regulating hair follicle homeostasis. Involved in the synthesis of sphingolipids of plasma membrane rafts, controlling lipid raft mobility and trafficking of raft-associated proteins.</text>
</comment>
<keyword evidence="13 14" id="KW-0275">Fatty acid biosynthesis</keyword>
<evidence type="ECO:0000313" key="20">
    <source>
        <dbReference type="Proteomes" id="UP000075886"/>
    </source>
</evidence>
<feature type="binding site" evidence="15">
    <location>
        <position position="347"/>
    </location>
    <ligand>
        <name>Zn(2+)</name>
        <dbReference type="ChEBI" id="CHEBI:29105"/>
        <label>1</label>
    </ligand>
</feature>
<feature type="transmembrane region" description="Helical" evidence="17">
    <location>
        <begin position="284"/>
        <end position="306"/>
    </location>
</feature>
<dbReference type="GO" id="GO:0006633">
    <property type="term" value="P:fatty acid biosynthetic process"/>
    <property type="evidence" value="ECO:0007669"/>
    <property type="project" value="UniProtKB-KW"/>
</dbReference>
<dbReference type="EC" id="1.-.-.-" evidence="14"/>
<feature type="transmembrane region" description="Helical" evidence="17">
    <location>
        <begin position="230"/>
        <end position="248"/>
    </location>
</feature>
<proteinExistence type="inferred from homology"/>
<dbReference type="Pfam" id="PF00173">
    <property type="entry name" value="Cyt-b5"/>
    <property type="match status" value="1"/>
</dbReference>
<keyword evidence="14 16" id="KW-0408">Iron</keyword>
<keyword evidence="8 15" id="KW-0862">Zinc</keyword>
<evidence type="ECO:0000259" key="18">
    <source>
        <dbReference type="PROSITE" id="PS50255"/>
    </source>
</evidence>
<dbReference type="GO" id="GO:0005506">
    <property type="term" value="F:iron ion binding"/>
    <property type="evidence" value="ECO:0007669"/>
    <property type="project" value="UniProtKB-UniRule"/>
</dbReference>
<evidence type="ECO:0000256" key="12">
    <source>
        <dbReference type="ARBA" id="ARBA00023136"/>
    </source>
</evidence>
<evidence type="ECO:0000256" key="7">
    <source>
        <dbReference type="ARBA" id="ARBA00022832"/>
    </source>
</evidence>
<evidence type="ECO:0000256" key="17">
    <source>
        <dbReference type="SAM" id="Phobius"/>
    </source>
</evidence>
<feature type="binding site" evidence="15">
    <location>
        <position position="275"/>
    </location>
    <ligand>
        <name>Zn(2+)</name>
        <dbReference type="ChEBI" id="CHEBI:29105"/>
        <label>1</label>
    </ligand>
</feature>
<keyword evidence="20" id="KW-1185">Reference proteome</keyword>
<feature type="binding site" evidence="15">
    <location>
        <position position="351"/>
    </location>
    <ligand>
        <name>Zn(2+)</name>
        <dbReference type="ChEBI" id="CHEBI:29105"/>
        <label>1</label>
    </ligand>
</feature>
<dbReference type="InterPro" id="IPR001199">
    <property type="entry name" value="Cyt_B5-like_heme/steroid-bd"/>
</dbReference>
<evidence type="ECO:0000256" key="1">
    <source>
        <dbReference type="ARBA" id="ARBA00004477"/>
    </source>
</evidence>
<name>A0A182Q052_9DIPT</name>
<comment type="subcellular location">
    <subcellularLocation>
        <location evidence="1">Endoplasmic reticulum membrane</location>
        <topology evidence="1">Multi-pass membrane protein</topology>
    </subcellularLocation>
</comment>
<feature type="transmembrane region" description="Helical" evidence="17">
    <location>
        <begin position="312"/>
        <end position="330"/>
    </location>
</feature>
<keyword evidence="16" id="KW-0349">Heme</keyword>
<feature type="binding site" evidence="15">
    <location>
        <position position="331"/>
    </location>
    <ligand>
        <name>Zn(2+)</name>
        <dbReference type="ChEBI" id="CHEBI:29105"/>
        <label>1</label>
    </ligand>
</feature>
<organism evidence="19 20">
    <name type="scientific">Anopheles farauti</name>
    <dbReference type="NCBI Taxonomy" id="69004"/>
    <lineage>
        <taxon>Eukaryota</taxon>
        <taxon>Metazoa</taxon>
        <taxon>Ecdysozoa</taxon>
        <taxon>Arthropoda</taxon>
        <taxon>Hexapoda</taxon>
        <taxon>Insecta</taxon>
        <taxon>Pterygota</taxon>
        <taxon>Neoptera</taxon>
        <taxon>Endopterygota</taxon>
        <taxon>Diptera</taxon>
        <taxon>Nematocera</taxon>
        <taxon>Culicoidea</taxon>
        <taxon>Culicidae</taxon>
        <taxon>Anophelinae</taxon>
        <taxon>Anopheles</taxon>
    </lineage>
</organism>
<evidence type="ECO:0000256" key="14">
    <source>
        <dbReference type="PIRNR" id="PIRNR005149"/>
    </source>
</evidence>
<evidence type="ECO:0000256" key="4">
    <source>
        <dbReference type="ARBA" id="ARBA00022692"/>
    </source>
</evidence>
<dbReference type="PROSITE" id="PS50255">
    <property type="entry name" value="CYTOCHROME_B5_2"/>
    <property type="match status" value="1"/>
</dbReference>
<dbReference type="Pfam" id="PF04116">
    <property type="entry name" value="FA_hydroxylase"/>
    <property type="match status" value="1"/>
</dbReference>
<accession>A0A182Q052</accession>
<feature type="domain" description="Cytochrome b5 heme-binding" evidence="18">
    <location>
        <begin position="5"/>
        <end position="82"/>
    </location>
</feature>
<dbReference type="PANTHER" id="PTHR12863">
    <property type="entry name" value="FATTY ACID HYDROXYLASE"/>
    <property type="match status" value="1"/>
</dbReference>
<protein>
    <recommendedName>
        <fullName evidence="14">Fatty acid 2-hydroxylase</fullName>
        <ecNumber evidence="14">1.-.-.-</ecNumber>
    </recommendedName>
</protein>
<dbReference type="EMBL" id="AXCN02001792">
    <property type="status" value="NOT_ANNOTATED_CDS"/>
    <property type="molecule type" value="Genomic_DNA"/>
</dbReference>
<evidence type="ECO:0000256" key="3">
    <source>
        <dbReference type="ARBA" id="ARBA00022516"/>
    </source>
</evidence>
<evidence type="ECO:0000256" key="13">
    <source>
        <dbReference type="ARBA" id="ARBA00023160"/>
    </source>
</evidence>
<dbReference type="SUPFAM" id="SSF55856">
    <property type="entry name" value="Cytochrome b5-like heme/steroid binding domain"/>
    <property type="match status" value="1"/>
</dbReference>
<keyword evidence="5 14" id="KW-0479">Metal-binding</keyword>
<feature type="binding site" evidence="15">
    <location>
        <position position="249"/>
    </location>
    <ligand>
        <name>Zn(2+)</name>
        <dbReference type="ChEBI" id="CHEBI:29105"/>
        <label>1</label>
    </ligand>
</feature>
<comment type="similarity">
    <text evidence="2 14">Belongs to the sterol desaturase family. SCS7 subfamily.</text>
</comment>
<dbReference type="InterPro" id="IPR036400">
    <property type="entry name" value="Cyt_B5-like_heme/steroid_sf"/>
</dbReference>
<keyword evidence="9 17" id="KW-1133">Transmembrane helix</keyword>
<feature type="binding site" evidence="15">
    <location>
        <position position="350"/>
    </location>
    <ligand>
        <name>Zn(2+)</name>
        <dbReference type="ChEBI" id="CHEBI:29105"/>
        <label>1</label>
    </ligand>
</feature>
<dbReference type="PIRSF" id="PIRSF005149">
    <property type="entry name" value="IPC-B_HD"/>
    <property type="match status" value="1"/>
</dbReference>
<dbReference type="PANTHER" id="PTHR12863:SF1">
    <property type="entry name" value="FATTY ACID 2-HYDROXYLASE"/>
    <property type="match status" value="1"/>
</dbReference>
<comment type="cofactor">
    <cofactor evidence="14 15">
        <name>Zn(2+)</name>
        <dbReference type="ChEBI" id="CHEBI:29105"/>
    </cofactor>
    <text evidence="14 15">Binds 2 Zn(2+) ions per subunit that likely form a catalytic dimetal center.</text>
</comment>
<dbReference type="AlphaFoldDB" id="A0A182Q052"/>
<evidence type="ECO:0000256" key="6">
    <source>
        <dbReference type="ARBA" id="ARBA00022824"/>
    </source>
</evidence>
<comment type="cofactor">
    <cofactor evidence="16">
        <name>Fe cation</name>
        <dbReference type="ChEBI" id="CHEBI:24875"/>
    </cofactor>
</comment>
<evidence type="ECO:0000256" key="10">
    <source>
        <dbReference type="ARBA" id="ARBA00023002"/>
    </source>
</evidence>
<keyword evidence="10 14" id="KW-0560">Oxidoreductase</keyword>
<feature type="binding site" description="axial binding residue" evidence="16">
    <location>
        <position position="40"/>
    </location>
    <ligand>
        <name>heme</name>
        <dbReference type="ChEBI" id="CHEBI:30413"/>
    </ligand>
    <ligandPart>
        <name>Fe</name>
        <dbReference type="ChEBI" id="CHEBI:18248"/>
    </ligandPart>
</feature>
<dbReference type="SMART" id="SM01117">
    <property type="entry name" value="Cyt-b5"/>
    <property type="match status" value="1"/>
</dbReference>
<evidence type="ECO:0000256" key="8">
    <source>
        <dbReference type="ARBA" id="ARBA00022833"/>
    </source>
</evidence>
<evidence type="ECO:0000256" key="16">
    <source>
        <dbReference type="PIRSR" id="PIRSR005149-50"/>
    </source>
</evidence>
<reference evidence="20" key="1">
    <citation type="submission" date="2014-01" db="EMBL/GenBank/DDBJ databases">
        <title>The Genome Sequence of Anopheles farauti FAR1 (V2).</title>
        <authorList>
            <consortium name="The Broad Institute Genomics Platform"/>
            <person name="Neafsey D.E."/>
            <person name="Besansky N."/>
            <person name="Howell P."/>
            <person name="Walton C."/>
            <person name="Young S.K."/>
            <person name="Zeng Q."/>
            <person name="Gargeya S."/>
            <person name="Fitzgerald M."/>
            <person name="Haas B."/>
            <person name="Abouelleil A."/>
            <person name="Allen A.W."/>
            <person name="Alvarado L."/>
            <person name="Arachchi H.M."/>
            <person name="Berlin A.M."/>
            <person name="Chapman S.B."/>
            <person name="Gainer-Dewar J."/>
            <person name="Goldberg J."/>
            <person name="Griggs A."/>
            <person name="Gujja S."/>
            <person name="Hansen M."/>
            <person name="Howarth C."/>
            <person name="Imamovic A."/>
            <person name="Ireland A."/>
            <person name="Larimer J."/>
            <person name="McCowan C."/>
            <person name="Murphy C."/>
            <person name="Pearson M."/>
            <person name="Poon T.W."/>
            <person name="Priest M."/>
            <person name="Roberts A."/>
            <person name="Saif S."/>
            <person name="Shea T."/>
            <person name="Sisk P."/>
            <person name="Sykes S."/>
            <person name="Wortman J."/>
            <person name="Nusbaum C."/>
            <person name="Birren B."/>
        </authorList>
    </citation>
    <scope>NUCLEOTIDE SEQUENCE [LARGE SCALE GENOMIC DNA]</scope>
    <source>
        <strain evidence="20">FAR1</strain>
    </source>
</reference>
<keyword evidence="11 14" id="KW-0443">Lipid metabolism</keyword>
<dbReference type="InterPro" id="IPR014430">
    <property type="entry name" value="Scs7"/>
</dbReference>
<keyword evidence="7 14" id="KW-0276">Fatty acid metabolism</keyword>
<feature type="binding site" evidence="15">
    <location>
        <position position="327"/>
    </location>
    <ligand>
        <name>Zn(2+)</name>
        <dbReference type="ChEBI" id="CHEBI:29105"/>
        <label>1</label>
    </ligand>
</feature>